<feature type="active site" description="Proton acceptor" evidence="6">
    <location>
        <position position="224"/>
    </location>
</feature>
<dbReference type="Pfam" id="PF00891">
    <property type="entry name" value="Methyltransf_2"/>
    <property type="match status" value="1"/>
</dbReference>
<dbReference type="InterPro" id="IPR029063">
    <property type="entry name" value="SAM-dependent_MTases_sf"/>
</dbReference>
<feature type="domain" description="O-methyltransferase C-terminal" evidence="7">
    <location>
        <begin position="220"/>
        <end position="300"/>
    </location>
</feature>
<dbReference type="PANTHER" id="PTHR11746">
    <property type="entry name" value="O-METHYLTRANSFERASE"/>
    <property type="match status" value="1"/>
</dbReference>
<dbReference type="Pfam" id="PF08100">
    <property type="entry name" value="Dimerisation"/>
    <property type="match status" value="1"/>
</dbReference>
<dbReference type="SUPFAM" id="SSF46785">
    <property type="entry name" value="Winged helix' DNA-binding domain"/>
    <property type="match status" value="1"/>
</dbReference>
<dbReference type="PROSITE" id="PS51683">
    <property type="entry name" value="SAM_OMT_II"/>
    <property type="match status" value="1"/>
</dbReference>
<dbReference type="PIRSF" id="PIRSF005739">
    <property type="entry name" value="O-mtase"/>
    <property type="match status" value="1"/>
</dbReference>
<evidence type="ECO:0000256" key="2">
    <source>
        <dbReference type="ARBA" id="ARBA00022679"/>
    </source>
</evidence>
<keyword evidence="3" id="KW-0949">S-adenosyl-L-methionine</keyword>
<evidence type="ECO:0000313" key="9">
    <source>
        <dbReference type="EMBL" id="KAG6411988.1"/>
    </source>
</evidence>
<evidence type="ECO:0000256" key="1">
    <source>
        <dbReference type="ARBA" id="ARBA00022603"/>
    </source>
</evidence>
<evidence type="ECO:0000313" key="10">
    <source>
        <dbReference type="Proteomes" id="UP000298416"/>
    </source>
</evidence>
<dbReference type="GO" id="GO:0046983">
    <property type="term" value="F:protein dimerization activity"/>
    <property type="evidence" value="ECO:0007669"/>
    <property type="project" value="InterPro"/>
</dbReference>
<accession>A0A8X8ZPB1</accession>
<evidence type="ECO:0000256" key="5">
    <source>
        <dbReference type="ARBA" id="ARBA00034481"/>
    </source>
</evidence>
<name>A0A8X8ZPB1_SALSN</name>
<dbReference type="InterPro" id="IPR001077">
    <property type="entry name" value="COMT_C"/>
</dbReference>
<dbReference type="Gene3D" id="3.40.50.150">
    <property type="entry name" value="Vaccinia Virus protein VP39"/>
    <property type="match status" value="2"/>
</dbReference>
<dbReference type="SUPFAM" id="SSF53335">
    <property type="entry name" value="S-adenosyl-L-methionine-dependent methyltransferases"/>
    <property type="match status" value="1"/>
</dbReference>
<protein>
    <submittedName>
        <fullName evidence="9">Uncharacterized protein</fullName>
    </submittedName>
</protein>
<evidence type="ECO:0000256" key="4">
    <source>
        <dbReference type="ARBA" id="ARBA00034479"/>
    </source>
</evidence>
<dbReference type="AlphaFoldDB" id="A0A8X8ZPB1"/>
<dbReference type="EMBL" id="PNBA02000009">
    <property type="protein sequence ID" value="KAG6411988.1"/>
    <property type="molecule type" value="Genomic_DNA"/>
</dbReference>
<evidence type="ECO:0000256" key="3">
    <source>
        <dbReference type="ARBA" id="ARBA00022691"/>
    </source>
</evidence>
<keyword evidence="2" id="KW-0808">Transferase</keyword>
<evidence type="ECO:0000256" key="6">
    <source>
        <dbReference type="PIRSR" id="PIRSR005739-1"/>
    </source>
</evidence>
<organism evidence="9">
    <name type="scientific">Salvia splendens</name>
    <name type="common">Scarlet sage</name>
    <dbReference type="NCBI Taxonomy" id="180675"/>
    <lineage>
        <taxon>Eukaryota</taxon>
        <taxon>Viridiplantae</taxon>
        <taxon>Streptophyta</taxon>
        <taxon>Embryophyta</taxon>
        <taxon>Tracheophyta</taxon>
        <taxon>Spermatophyta</taxon>
        <taxon>Magnoliopsida</taxon>
        <taxon>eudicotyledons</taxon>
        <taxon>Gunneridae</taxon>
        <taxon>Pentapetalae</taxon>
        <taxon>asterids</taxon>
        <taxon>lamiids</taxon>
        <taxon>Lamiales</taxon>
        <taxon>Lamiaceae</taxon>
        <taxon>Nepetoideae</taxon>
        <taxon>Mentheae</taxon>
        <taxon>Salviinae</taxon>
        <taxon>Salvia</taxon>
        <taxon>Salvia subgen. Calosphace</taxon>
        <taxon>core Calosphace</taxon>
    </lineage>
</organism>
<dbReference type="Proteomes" id="UP000298416">
    <property type="component" value="Unassembled WGS sequence"/>
</dbReference>
<proteinExistence type="inferred from homology"/>
<keyword evidence="1" id="KW-0489">Methyltransferase</keyword>
<evidence type="ECO:0000259" key="7">
    <source>
        <dbReference type="Pfam" id="PF00891"/>
    </source>
</evidence>
<gene>
    <name evidence="9" type="ORF">SASPL_124645</name>
</gene>
<dbReference type="GO" id="GO:0032259">
    <property type="term" value="P:methylation"/>
    <property type="evidence" value="ECO:0007669"/>
    <property type="project" value="UniProtKB-KW"/>
</dbReference>
<dbReference type="Gene3D" id="1.10.10.10">
    <property type="entry name" value="Winged helix-like DNA-binding domain superfamily/Winged helix DNA-binding domain"/>
    <property type="match status" value="1"/>
</dbReference>
<keyword evidence="10" id="KW-1185">Reference proteome</keyword>
<dbReference type="InterPro" id="IPR036390">
    <property type="entry name" value="WH_DNA-bd_sf"/>
</dbReference>
<dbReference type="InterPro" id="IPR016461">
    <property type="entry name" value="COMT-like"/>
</dbReference>
<evidence type="ECO:0000259" key="8">
    <source>
        <dbReference type="Pfam" id="PF08100"/>
    </source>
</evidence>
<comment type="pathway">
    <text evidence="4">Flavonoid metabolism.</text>
</comment>
<reference evidence="9" key="2">
    <citation type="submission" date="2020-08" db="EMBL/GenBank/DDBJ databases">
        <title>Plant Genome Project.</title>
        <authorList>
            <person name="Zhang R.-G."/>
        </authorList>
    </citation>
    <scope>NUCLEOTIDE SEQUENCE</scope>
    <source>
        <strain evidence="9">Huo1</strain>
        <tissue evidence="9">Leaf</tissue>
    </source>
</reference>
<sequence>MDAKSIKEEKAEVEIWQYIFGFTPMAVVKCAIELEIADAVESHGGAVSLPDLASAVACSPSALGRIMRYLTHRGFFELKESTNQYANTPLSLLLLKSGVNTIAPLLVMEASPWMLAPWHGLSASASRSGGSGFKAAHGEEIWEFGSHNPAESKLFNDGMACHARRAVSEIVEQYGEVFEGIDCLVDVGGGDGTTLHCIVEACPWIRGINYDLPHVVSAAQWVLHDWSDDECVQILTKCREAIPKETGKVIIAEAVIVEGEEDKYRDVKLALDVAMLSHTEKGKERTIEEWDLVIKGAGFSSFTVQHIGSIISIIEAYP</sequence>
<dbReference type="InterPro" id="IPR012967">
    <property type="entry name" value="COMT_dimerisation"/>
</dbReference>
<dbReference type="InterPro" id="IPR036388">
    <property type="entry name" value="WH-like_DNA-bd_sf"/>
</dbReference>
<reference evidence="9" key="1">
    <citation type="submission" date="2018-01" db="EMBL/GenBank/DDBJ databases">
        <authorList>
            <person name="Mao J.F."/>
        </authorList>
    </citation>
    <scope>NUCLEOTIDE SEQUENCE</scope>
    <source>
        <strain evidence="9">Huo1</strain>
        <tissue evidence="9">Leaf</tissue>
    </source>
</reference>
<dbReference type="GO" id="GO:0008171">
    <property type="term" value="F:O-methyltransferase activity"/>
    <property type="evidence" value="ECO:0007669"/>
    <property type="project" value="InterPro"/>
</dbReference>
<comment type="similarity">
    <text evidence="5">Belongs to the class I-like SAM-binding methyltransferase superfamily. Cation-independent O-methyltransferase family. COMT subfamily.</text>
</comment>
<comment type="caution">
    <text evidence="9">The sequence shown here is derived from an EMBL/GenBank/DDBJ whole genome shotgun (WGS) entry which is preliminary data.</text>
</comment>
<feature type="domain" description="O-methyltransferase dimerisation" evidence="8">
    <location>
        <begin position="16"/>
        <end position="97"/>
    </location>
</feature>